<evidence type="ECO:0008006" key="3">
    <source>
        <dbReference type="Google" id="ProtNLM"/>
    </source>
</evidence>
<dbReference type="STRING" id="450378.GCA_001661675_02478"/>
<proteinExistence type="predicted"/>
<reference evidence="1 2" key="1">
    <citation type="submission" date="2017-01" db="EMBL/GenBank/DDBJ databases">
        <title>Complete genome sequence of esterase-producing bacterium Croceicoccus marinus E4A9.</title>
        <authorList>
            <person name="Wu Y.-H."/>
            <person name="Cheng H."/>
            <person name="Xu L."/>
            <person name="Huo Y.-Y."/>
            <person name="Wang C.-S."/>
            <person name="Xu X.-W."/>
        </authorList>
    </citation>
    <scope>NUCLEOTIDE SEQUENCE [LARGE SCALE GENOMIC DNA]</scope>
    <source>
        <strain evidence="1 2">E4A9</strain>
    </source>
</reference>
<dbReference type="Pfam" id="PF13174">
    <property type="entry name" value="TPR_6"/>
    <property type="match status" value="1"/>
</dbReference>
<dbReference type="AlphaFoldDB" id="A0A1Z1FFJ8"/>
<evidence type="ECO:0000313" key="1">
    <source>
        <dbReference type="EMBL" id="ARU17506.1"/>
    </source>
</evidence>
<protein>
    <recommendedName>
        <fullName evidence="3">Tetratricopeptide repeat protein</fullName>
    </recommendedName>
</protein>
<dbReference type="Proteomes" id="UP000195807">
    <property type="component" value="Chromosome"/>
</dbReference>
<name>A0A1Z1FFJ8_9SPHN</name>
<sequence length="282" mass="30128">MALTLPVAAPASAQDDVRIRKLEQEVKALQRKVFPGGSGPYFEPEIVAPQAQPVGPSNTAGPVTDLLARMDAVESALQSLTSQVEMNSNTLRLMNERVQSLEAAAMPPEPMMPVQDPAAAPPASGAATGSNIAAMTGGATAATVATVDKPSTGDDADDTYVYGFRLWEAQQYPAAREQLQKVVNVYPNHRRASWARNLIGRSWLDEGQPSKAGEVFLQNYLADRSGERAPDSLLYLSRATLALGNKAKSCEALAEFRRVYPGEANGRLSSLDLQTGREAGCN</sequence>
<dbReference type="KEGG" id="cman:A9D14_12340"/>
<dbReference type="EMBL" id="CP019602">
    <property type="protein sequence ID" value="ARU17506.1"/>
    <property type="molecule type" value="Genomic_DNA"/>
</dbReference>
<dbReference type="InterPro" id="IPR011990">
    <property type="entry name" value="TPR-like_helical_dom_sf"/>
</dbReference>
<gene>
    <name evidence="1" type="ORF">A9D14_12340</name>
</gene>
<dbReference type="Gene3D" id="1.25.40.10">
    <property type="entry name" value="Tetratricopeptide repeat domain"/>
    <property type="match status" value="1"/>
</dbReference>
<accession>A0A1Z1FFJ8</accession>
<dbReference type="SUPFAM" id="SSF48452">
    <property type="entry name" value="TPR-like"/>
    <property type="match status" value="1"/>
</dbReference>
<evidence type="ECO:0000313" key="2">
    <source>
        <dbReference type="Proteomes" id="UP000195807"/>
    </source>
</evidence>
<dbReference type="InterPro" id="IPR019734">
    <property type="entry name" value="TPR_rpt"/>
</dbReference>
<dbReference type="OrthoDB" id="7390214at2"/>
<organism evidence="1 2">
    <name type="scientific">Croceicoccus marinus</name>
    <dbReference type="NCBI Taxonomy" id="450378"/>
    <lineage>
        <taxon>Bacteria</taxon>
        <taxon>Pseudomonadati</taxon>
        <taxon>Pseudomonadota</taxon>
        <taxon>Alphaproteobacteria</taxon>
        <taxon>Sphingomonadales</taxon>
        <taxon>Erythrobacteraceae</taxon>
        <taxon>Croceicoccus</taxon>
    </lineage>
</organism>
<keyword evidence="2" id="KW-1185">Reference proteome</keyword>